<feature type="region of interest" description="Disordered" evidence="1">
    <location>
        <begin position="222"/>
        <end position="247"/>
    </location>
</feature>
<accession>A0A5N4CP23</accession>
<feature type="region of interest" description="Disordered" evidence="1">
    <location>
        <begin position="88"/>
        <end position="155"/>
    </location>
</feature>
<evidence type="ECO:0000313" key="2">
    <source>
        <dbReference type="EMBL" id="KAB1260114.1"/>
    </source>
</evidence>
<keyword evidence="3" id="KW-1185">Reference proteome</keyword>
<feature type="region of interest" description="Disordered" evidence="1">
    <location>
        <begin position="331"/>
        <end position="369"/>
    </location>
</feature>
<name>A0A5N4CP23_CAMDR</name>
<evidence type="ECO:0000256" key="1">
    <source>
        <dbReference type="SAM" id="MobiDB-lite"/>
    </source>
</evidence>
<reference evidence="2 3" key="1">
    <citation type="journal article" date="2019" name="Mol. Ecol. Resour.">
        <title>Improving Illumina assemblies with Hi-C and long reads: an example with the North African dromedary.</title>
        <authorList>
            <person name="Elbers J.P."/>
            <person name="Rogers M.F."/>
            <person name="Perelman P.L."/>
            <person name="Proskuryakova A.A."/>
            <person name="Serdyukova N.A."/>
            <person name="Johnson W.E."/>
            <person name="Horin P."/>
            <person name="Corander J."/>
            <person name="Murphy D."/>
            <person name="Burger P.A."/>
        </authorList>
    </citation>
    <scope>NUCLEOTIDE SEQUENCE [LARGE SCALE GENOMIC DNA]</scope>
    <source>
        <strain evidence="2">Drom800</strain>
        <tissue evidence="2">Blood</tissue>
    </source>
</reference>
<feature type="region of interest" description="Disordered" evidence="1">
    <location>
        <begin position="1"/>
        <end position="50"/>
    </location>
</feature>
<comment type="caution">
    <text evidence="2">The sequence shown here is derived from an EMBL/GenBank/DDBJ whole genome shotgun (WGS) entry which is preliminary data.</text>
</comment>
<evidence type="ECO:0000313" key="3">
    <source>
        <dbReference type="Proteomes" id="UP000299084"/>
    </source>
</evidence>
<dbReference type="AlphaFoldDB" id="A0A5N4CP23"/>
<feature type="compositionally biased region" description="Gly residues" evidence="1">
    <location>
        <begin position="235"/>
        <end position="244"/>
    </location>
</feature>
<sequence>MIKYGLREGTGGRWGERRGGRRQCGQTGTEQGRSVEAAGRVMTRRTSRSHPRSQLSVWWQGIQTDRDHATHYLNFLGLRASIPHLGRESGSDTSYRGHFGSRIRQSQGSTRPRAWTPTPHTTRWAGPCSQVLGDAHSRALSPDSTVDPPGSNPSASSVTCLGWGLGPGALQIFLKVLVQTHSGGPSGGRIEVGAGGTSIFQSIRSRRGLSCLAWPSKIPSKVPEPLPGRKAGPLHGAGPGGRGWPGPLVPASSLGAPLGHGPGAESSRWPSFWAFQTGVQRAYRHMMLCEGPGRPPPATTEGTVAGSGHLGAGPQPHTALHFRIPQLGCGQPLTHSVPGTLPDGLPARQRTGPGDACDPDATPPGDAEH</sequence>
<organism evidence="2 3">
    <name type="scientific">Camelus dromedarius</name>
    <name type="common">Dromedary</name>
    <name type="synonym">Arabian camel</name>
    <dbReference type="NCBI Taxonomy" id="9838"/>
    <lineage>
        <taxon>Eukaryota</taxon>
        <taxon>Metazoa</taxon>
        <taxon>Chordata</taxon>
        <taxon>Craniata</taxon>
        <taxon>Vertebrata</taxon>
        <taxon>Euteleostomi</taxon>
        <taxon>Mammalia</taxon>
        <taxon>Eutheria</taxon>
        <taxon>Laurasiatheria</taxon>
        <taxon>Artiodactyla</taxon>
        <taxon>Tylopoda</taxon>
        <taxon>Camelidae</taxon>
        <taxon>Camelus</taxon>
    </lineage>
</organism>
<feature type="compositionally biased region" description="Low complexity" evidence="1">
    <location>
        <begin position="23"/>
        <end position="32"/>
    </location>
</feature>
<protein>
    <submittedName>
        <fullName evidence="2">Uncharacterized protein</fullName>
    </submittedName>
</protein>
<dbReference type="Proteomes" id="UP000299084">
    <property type="component" value="Unassembled WGS sequence"/>
</dbReference>
<dbReference type="EMBL" id="JWIN03000022">
    <property type="protein sequence ID" value="KAB1260114.1"/>
    <property type="molecule type" value="Genomic_DNA"/>
</dbReference>
<proteinExistence type="predicted"/>
<gene>
    <name evidence="2" type="ORF">Cadr_000025757</name>
</gene>